<dbReference type="AlphaFoldDB" id="A0AAN6RK30"/>
<dbReference type="Pfam" id="PF08030">
    <property type="entry name" value="NAD_binding_6"/>
    <property type="match status" value="1"/>
</dbReference>
<dbReference type="InterPro" id="IPR013112">
    <property type="entry name" value="FAD-bd_8"/>
</dbReference>
<evidence type="ECO:0000256" key="4">
    <source>
        <dbReference type="SAM" id="MobiDB-lite"/>
    </source>
</evidence>
<protein>
    <recommendedName>
        <fullName evidence="9">FAD-binding FR-type domain-containing protein</fullName>
    </recommendedName>
</protein>
<gene>
    <name evidence="7" type="ORF">GRF29_8g2246898</name>
</gene>
<feature type="compositionally biased region" description="Low complexity" evidence="4">
    <location>
        <begin position="326"/>
        <end position="336"/>
    </location>
</feature>
<comment type="caution">
    <text evidence="7">The sequence shown here is derived from an EMBL/GenBank/DDBJ whole genome shotgun (WGS) entry which is preliminary data.</text>
</comment>
<dbReference type="GO" id="GO:0006879">
    <property type="term" value="P:intracellular iron ion homeostasis"/>
    <property type="evidence" value="ECO:0007669"/>
    <property type="project" value="TreeGrafter"/>
</dbReference>
<dbReference type="EMBL" id="WVTA01000002">
    <property type="protein sequence ID" value="KAK3216140.1"/>
    <property type="molecule type" value="Genomic_DNA"/>
</dbReference>
<dbReference type="GO" id="GO:0000293">
    <property type="term" value="F:ferric-chelate reductase activity"/>
    <property type="evidence" value="ECO:0007669"/>
    <property type="project" value="TreeGrafter"/>
</dbReference>
<feature type="compositionally biased region" description="Polar residues" evidence="4">
    <location>
        <begin position="405"/>
        <end position="430"/>
    </location>
</feature>
<dbReference type="Pfam" id="PF08022">
    <property type="entry name" value="FAD_binding_8"/>
    <property type="match status" value="1"/>
</dbReference>
<reference evidence="7 8" key="1">
    <citation type="submission" date="2021-02" db="EMBL/GenBank/DDBJ databases">
        <title>Genome assembly of Pseudopithomyces chartarum.</title>
        <authorList>
            <person name="Jauregui R."/>
            <person name="Singh J."/>
            <person name="Voisey C."/>
        </authorList>
    </citation>
    <scope>NUCLEOTIDE SEQUENCE [LARGE SCALE GENOMIC DNA]</scope>
    <source>
        <strain evidence="7 8">AGR01</strain>
    </source>
</reference>
<dbReference type="InterPro" id="IPR013121">
    <property type="entry name" value="Fe_red_NAD-bd_6"/>
</dbReference>
<proteinExistence type="predicted"/>
<evidence type="ECO:0000313" key="7">
    <source>
        <dbReference type="EMBL" id="KAK3216140.1"/>
    </source>
</evidence>
<accession>A0AAN6RK30</accession>
<evidence type="ECO:0000313" key="8">
    <source>
        <dbReference type="Proteomes" id="UP001280581"/>
    </source>
</evidence>
<dbReference type="CDD" id="cd06186">
    <property type="entry name" value="NOX_Duox_like_FAD_NADP"/>
    <property type="match status" value="1"/>
</dbReference>
<keyword evidence="2" id="KW-0249">Electron transport</keyword>
<dbReference type="GO" id="GO:0006826">
    <property type="term" value="P:iron ion transport"/>
    <property type="evidence" value="ECO:0007669"/>
    <property type="project" value="TreeGrafter"/>
</dbReference>
<feature type="region of interest" description="Disordered" evidence="4">
    <location>
        <begin position="260"/>
        <end position="436"/>
    </location>
</feature>
<feature type="domain" description="Ferric reductase NAD binding" evidence="6">
    <location>
        <begin position="89"/>
        <end position="233"/>
    </location>
</feature>
<dbReference type="SUPFAM" id="SSF52343">
    <property type="entry name" value="Ferredoxin reductase-like, C-terminal NADP-linked domain"/>
    <property type="match status" value="1"/>
</dbReference>
<evidence type="ECO:0000259" key="6">
    <source>
        <dbReference type="Pfam" id="PF08030"/>
    </source>
</evidence>
<evidence type="ECO:0000256" key="1">
    <source>
        <dbReference type="ARBA" id="ARBA00022448"/>
    </source>
</evidence>
<feature type="domain" description="FAD-binding 8" evidence="5">
    <location>
        <begin position="6"/>
        <end position="82"/>
    </location>
</feature>
<keyword evidence="8" id="KW-1185">Reference proteome</keyword>
<dbReference type="InterPro" id="IPR051410">
    <property type="entry name" value="Ferric/Cupric_Reductase"/>
</dbReference>
<keyword evidence="3" id="KW-0560">Oxidoreductase</keyword>
<feature type="compositionally biased region" description="Basic and acidic residues" evidence="4">
    <location>
        <begin position="273"/>
        <end position="286"/>
    </location>
</feature>
<dbReference type="PANTHER" id="PTHR32361">
    <property type="entry name" value="FERRIC/CUPRIC REDUCTASE TRANSMEMBRANE COMPONENT"/>
    <property type="match status" value="1"/>
</dbReference>
<evidence type="ECO:0000256" key="3">
    <source>
        <dbReference type="ARBA" id="ARBA00023002"/>
    </source>
</evidence>
<dbReference type="GO" id="GO:0015677">
    <property type="term" value="P:copper ion import"/>
    <property type="evidence" value="ECO:0007669"/>
    <property type="project" value="TreeGrafter"/>
</dbReference>
<evidence type="ECO:0000256" key="2">
    <source>
        <dbReference type="ARBA" id="ARBA00022982"/>
    </source>
</evidence>
<sequence>MAMEIKYDKSWNLGPGQYIYVTLPRLSFHTLGLVQSHPYVITWNDGQHITILVERCKGFSNAIFALSDAITHSAIIDGPYGRVQSLGQYDKVLLLASGIGVAAHLLHIRQLLEAHEDKSVRVRRVALTWFLESPEQEKWAGRFLRRLQEIDNHNTDGRQIFVLKIYTTGVNEFQSKDSRYLRTSKILNLSAEIDGEAGVEGGNTAVSVCGNPHFESAVRKGVQSSKRDIHLFVTGFRPEESEAGKIARGSNRMHTRFKRRTYSHPTMARSKRRATDPKIRKEEKSVMRQCSSQLGNTDHNIGEEKTYSGTAKPIRVQVDSNARDQPSSSLPSASSPIAPPSPWLAHRGPHRNKLSAASDDHDQIISGNSAMNTSDREETPSPPGMTTGLRDQQSQKQLVPADLTEVSTLRNGSSSSSEQRPLQPNDSASVPTPRIFHPPALIPKSTVPAVAMMGHHSVSNYLPTSYRPTAAPAYANSGMTSVSMALTTPEQQLYLAKRVIFYNQARLSATEKNMVLINQDIKSSSEGYWKDTSFMDNMGSNVPESYYKPQLQMRAAYLWARNCDMVSYPDLVKLLGLPPGFLKCWIWRYADRSPNFDDSDKNGPDATLSMKLSTLRLQRMNRLKLVTRSPEHHWPSEEECSSLYDLLKLFDWNCYKMCRENIDMTPMLDAVDEQIESNYYKTWAKSIN</sequence>
<organism evidence="7 8">
    <name type="scientific">Pseudopithomyces chartarum</name>
    <dbReference type="NCBI Taxonomy" id="1892770"/>
    <lineage>
        <taxon>Eukaryota</taxon>
        <taxon>Fungi</taxon>
        <taxon>Dikarya</taxon>
        <taxon>Ascomycota</taxon>
        <taxon>Pezizomycotina</taxon>
        <taxon>Dothideomycetes</taxon>
        <taxon>Pleosporomycetidae</taxon>
        <taxon>Pleosporales</taxon>
        <taxon>Massarineae</taxon>
        <taxon>Didymosphaeriaceae</taxon>
        <taxon>Pseudopithomyces</taxon>
    </lineage>
</organism>
<evidence type="ECO:0000259" key="5">
    <source>
        <dbReference type="Pfam" id="PF08022"/>
    </source>
</evidence>
<dbReference type="PANTHER" id="PTHR32361:SF26">
    <property type="entry name" value="FAD-BINDING 8 DOMAIN-CONTAINING PROTEIN-RELATED"/>
    <property type="match status" value="1"/>
</dbReference>
<dbReference type="InterPro" id="IPR039261">
    <property type="entry name" value="FNR_nucleotide-bd"/>
</dbReference>
<dbReference type="Proteomes" id="UP001280581">
    <property type="component" value="Unassembled WGS sequence"/>
</dbReference>
<name>A0AAN6RK30_9PLEO</name>
<evidence type="ECO:0008006" key="9">
    <source>
        <dbReference type="Google" id="ProtNLM"/>
    </source>
</evidence>
<keyword evidence="1" id="KW-0813">Transport</keyword>
<feature type="compositionally biased region" description="Polar residues" evidence="4">
    <location>
        <begin position="288"/>
        <end position="299"/>
    </location>
</feature>
<dbReference type="GO" id="GO:0005886">
    <property type="term" value="C:plasma membrane"/>
    <property type="evidence" value="ECO:0007669"/>
    <property type="project" value="TreeGrafter"/>
</dbReference>
<dbReference type="Gene3D" id="3.40.50.80">
    <property type="entry name" value="Nucleotide-binding domain of ferredoxin-NADP reductase (FNR) module"/>
    <property type="match status" value="1"/>
</dbReference>